<keyword evidence="1" id="KW-0472">Membrane</keyword>
<reference evidence="2 3" key="1">
    <citation type="submission" date="2018-06" db="EMBL/GenBank/DDBJ databases">
        <authorList>
            <consortium name="Pathogen Informatics"/>
            <person name="Doyle S."/>
        </authorList>
    </citation>
    <scope>NUCLEOTIDE SEQUENCE [LARGE SCALE GENOMIC DNA]</scope>
    <source>
        <strain evidence="3">NCTC 11391</strain>
    </source>
</reference>
<evidence type="ECO:0000313" key="2">
    <source>
        <dbReference type="EMBL" id="SUN35660.1"/>
    </source>
</evidence>
<dbReference type="RefSeq" id="WP_002999451.1">
    <property type="nucleotide sequence ID" value="NZ_UHFA01000002.1"/>
</dbReference>
<feature type="transmembrane region" description="Helical" evidence="1">
    <location>
        <begin position="41"/>
        <end position="59"/>
    </location>
</feature>
<sequence length="108" mass="11891">MASTSFVIIAILLGFVVTWIPRVAPFVLVKYRGLPDIVVHFLKYLPVTILFALTLSSLFTSKPGHLPQLNVLEALASLPTLFVAIRTKNLLYAVLTGIVSLALLRLIF</sequence>
<organism evidence="2 3">
    <name type="scientific">Streptococcus downei MFe28</name>
    <dbReference type="NCBI Taxonomy" id="764290"/>
    <lineage>
        <taxon>Bacteria</taxon>
        <taxon>Bacillati</taxon>
        <taxon>Bacillota</taxon>
        <taxon>Bacilli</taxon>
        <taxon>Lactobacillales</taxon>
        <taxon>Streptococcaceae</taxon>
        <taxon>Streptococcus</taxon>
    </lineage>
</organism>
<feature type="transmembrane region" description="Helical" evidence="1">
    <location>
        <begin position="6"/>
        <end position="29"/>
    </location>
</feature>
<dbReference type="Pfam" id="PF05437">
    <property type="entry name" value="AzlD"/>
    <property type="match status" value="1"/>
</dbReference>
<gene>
    <name evidence="2" type="primary">azlD</name>
    <name evidence="2" type="ORF">NCTC11391_00696</name>
</gene>
<accession>A0A380JE41</accession>
<evidence type="ECO:0000256" key="1">
    <source>
        <dbReference type="SAM" id="Phobius"/>
    </source>
</evidence>
<dbReference type="OrthoDB" id="7870017at2"/>
<dbReference type="Proteomes" id="UP000254082">
    <property type="component" value="Unassembled WGS sequence"/>
</dbReference>
<evidence type="ECO:0000313" key="3">
    <source>
        <dbReference type="Proteomes" id="UP000254082"/>
    </source>
</evidence>
<name>A0A380JE41_STRDO</name>
<dbReference type="AlphaFoldDB" id="A0A380JE41"/>
<proteinExistence type="predicted"/>
<protein>
    <submittedName>
        <fullName evidence="2">Branched-chain amino acid transport protein</fullName>
    </submittedName>
</protein>
<feature type="transmembrane region" description="Helical" evidence="1">
    <location>
        <begin position="90"/>
        <end position="107"/>
    </location>
</feature>
<keyword evidence="1" id="KW-1133">Transmembrane helix</keyword>
<dbReference type="EMBL" id="UHFA01000002">
    <property type="protein sequence ID" value="SUN35660.1"/>
    <property type="molecule type" value="Genomic_DNA"/>
</dbReference>
<keyword evidence="1" id="KW-0812">Transmembrane</keyword>
<keyword evidence="3" id="KW-1185">Reference proteome</keyword>
<dbReference type="InterPro" id="IPR008407">
    <property type="entry name" value="Brnchd-chn_aa_trnsp_AzlD"/>
</dbReference>